<gene>
    <name evidence="6" type="ORF">GCM10011357_15990</name>
</gene>
<dbReference type="Pfam" id="PF04191">
    <property type="entry name" value="PEMT"/>
    <property type="match status" value="1"/>
</dbReference>
<protein>
    <submittedName>
        <fullName evidence="6">Membrane protein</fullName>
    </submittedName>
</protein>
<sequence length="154" mass="17470">MMQKLELRIPPVVQVAIFALAMWLLDRWFPAAALELPANLWMAILLAVAGAAIALSGVWAFRRAQTTVDPRVPDQASSLVTGGIYRYSRNPMYLGFLLVLLGWATYLANPFSLLVLPLFVLVMNRLQIVPEERFMLEKFGAEFNNYKASVRRWI</sequence>
<comment type="subcellular location">
    <subcellularLocation>
        <location evidence="1">Endomembrane system</location>
        <topology evidence="1">Multi-pass membrane protein</topology>
    </subcellularLocation>
</comment>
<proteinExistence type="predicted"/>
<feature type="transmembrane region" description="Helical" evidence="5">
    <location>
        <begin position="40"/>
        <end position="61"/>
    </location>
</feature>
<evidence type="ECO:0000313" key="6">
    <source>
        <dbReference type="EMBL" id="GGD61450.1"/>
    </source>
</evidence>
<keyword evidence="3 5" id="KW-1133">Transmembrane helix</keyword>
<evidence type="ECO:0000256" key="2">
    <source>
        <dbReference type="ARBA" id="ARBA00022692"/>
    </source>
</evidence>
<feature type="transmembrane region" description="Helical" evidence="5">
    <location>
        <begin position="7"/>
        <end position="25"/>
    </location>
</feature>
<dbReference type="Gene3D" id="1.20.120.1630">
    <property type="match status" value="1"/>
</dbReference>
<organism evidence="6 7">
    <name type="scientific">Lacimicrobium alkaliphilum</name>
    <dbReference type="NCBI Taxonomy" id="1526571"/>
    <lineage>
        <taxon>Bacteria</taxon>
        <taxon>Pseudomonadati</taxon>
        <taxon>Pseudomonadota</taxon>
        <taxon>Gammaproteobacteria</taxon>
        <taxon>Alteromonadales</taxon>
        <taxon>Alteromonadaceae</taxon>
        <taxon>Lacimicrobium</taxon>
    </lineage>
</organism>
<comment type="caution">
    <text evidence="6">The sequence shown here is derived from an EMBL/GenBank/DDBJ whole genome shotgun (WGS) entry which is preliminary data.</text>
</comment>
<evidence type="ECO:0000256" key="1">
    <source>
        <dbReference type="ARBA" id="ARBA00004127"/>
    </source>
</evidence>
<dbReference type="PANTHER" id="PTHR12714">
    <property type="entry name" value="PROTEIN-S ISOPRENYLCYSTEINE O-METHYLTRANSFERASE"/>
    <property type="match status" value="1"/>
</dbReference>
<keyword evidence="7" id="KW-1185">Reference proteome</keyword>
<evidence type="ECO:0000313" key="7">
    <source>
        <dbReference type="Proteomes" id="UP000614272"/>
    </source>
</evidence>
<name>A0ABQ1RBW6_9ALTE</name>
<keyword evidence="4 5" id="KW-0472">Membrane</keyword>
<evidence type="ECO:0000256" key="3">
    <source>
        <dbReference type="ARBA" id="ARBA00022989"/>
    </source>
</evidence>
<reference evidence="7" key="1">
    <citation type="journal article" date="2019" name="Int. J. Syst. Evol. Microbiol.">
        <title>The Global Catalogue of Microorganisms (GCM) 10K type strain sequencing project: providing services to taxonomists for standard genome sequencing and annotation.</title>
        <authorList>
            <consortium name="The Broad Institute Genomics Platform"/>
            <consortium name="The Broad Institute Genome Sequencing Center for Infectious Disease"/>
            <person name="Wu L."/>
            <person name="Ma J."/>
        </authorList>
    </citation>
    <scope>NUCLEOTIDE SEQUENCE [LARGE SCALE GENOMIC DNA]</scope>
    <source>
        <strain evidence="7">CGMCC 1.12923</strain>
    </source>
</reference>
<feature type="transmembrane region" description="Helical" evidence="5">
    <location>
        <begin position="93"/>
        <end position="120"/>
    </location>
</feature>
<dbReference type="EMBL" id="BMGJ01000005">
    <property type="protein sequence ID" value="GGD61450.1"/>
    <property type="molecule type" value="Genomic_DNA"/>
</dbReference>
<dbReference type="PANTHER" id="PTHR12714:SF24">
    <property type="entry name" value="SLR1182 PROTEIN"/>
    <property type="match status" value="1"/>
</dbReference>
<dbReference type="Proteomes" id="UP000614272">
    <property type="component" value="Unassembled WGS sequence"/>
</dbReference>
<dbReference type="RefSeq" id="WP_229748092.1">
    <property type="nucleotide sequence ID" value="NZ_BMGJ01000005.1"/>
</dbReference>
<evidence type="ECO:0000256" key="4">
    <source>
        <dbReference type="ARBA" id="ARBA00023136"/>
    </source>
</evidence>
<dbReference type="InterPro" id="IPR007318">
    <property type="entry name" value="Phopholipid_MeTrfase"/>
</dbReference>
<accession>A0ABQ1RBW6</accession>
<keyword evidence="2 5" id="KW-0812">Transmembrane</keyword>
<evidence type="ECO:0000256" key="5">
    <source>
        <dbReference type="SAM" id="Phobius"/>
    </source>
</evidence>